<feature type="compositionally biased region" description="Basic and acidic residues" evidence="1">
    <location>
        <begin position="130"/>
        <end position="140"/>
    </location>
</feature>
<feature type="compositionally biased region" description="Low complexity" evidence="1">
    <location>
        <begin position="1"/>
        <end position="11"/>
    </location>
</feature>
<name>A0A9P6GEE8_9PLEO</name>
<evidence type="ECO:0000313" key="3">
    <source>
        <dbReference type="Proteomes" id="UP000756921"/>
    </source>
</evidence>
<dbReference type="AlphaFoldDB" id="A0A9P6GEE8"/>
<dbReference type="OrthoDB" id="3889136at2759"/>
<evidence type="ECO:0000313" key="2">
    <source>
        <dbReference type="EMBL" id="KAF9734067.1"/>
    </source>
</evidence>
<feature type="region of interest" description="Disordered" evidence="1">
    <location>
        <begin position="75"/>
        <end position="161"/>
    </location>
</feature>
<feature type="compositionally biased region" description="Basic and acidic residues" evidence="1">
    <location>
        <begin position="89"/>
        <end position="99"/>
    </location>
</feature>
<keyword evidence="3" id="KW-1185">Reference proteome</keyword>
<evidence type="ECO:0000256" key="1">
    <source>
        <dbReference type="SAM" id="MobiDB-lite"/>
    </source>
</evidence>
<accession>A0A9P6GEE8</accession>
<protein>
    <submittedName>
        <fullName evidence="2">Uncharacterized protein</fullName>
    </submittedName>
</protein>
<sequence>MPPKKAAATRGDAGDDASDKFSWTPENERKLLLFMIGTTSFSKEDTERLAEHAFKGTSASAVKQKANKMRIEHRAIYEEHGWPTPDGKPAVKSDKDTPKKAATSRTKKRAAAAADGTDDAPATPSKKGRKDAAAEEKVSEDGDGPGDNLDGGIKAEATDEI</sequence>
<comment type="caution">
    <text evidence="2">The sequence shown here is derived from an EMBL/GenBank/DDBJ whole genome shotgun (WGS) entry which is preliminary data.</text>
</comment>
<gene>
    <name evidence="2" type="ORF">PMIN01_08410</name>
</gene>
<reference evidence="2" key="1">
    <citation type="journal article" date="2020" name="Mol. Plant Microbe Interact.">
        <title>Genome Sequence of the Biocontrol Agent Coniothyrium minitans strain Conio (IMI 134523).</title>
        <authorList>
            <person name="Patel D."/>
            <person name="Shittu T.A."/>
            <person name="Baroncelli R."/>
            <person name="Muthumeenakshi S."/>
            <person name="Osborne T.H."/>
            <person name="Janganan T.K."/>
            <person name="Sreenivasaprasad S."/>
        </authorList>
    </citation>
    <scope>NUCLEOTIDE SEQUENCE</scope>
    <source>
        <strain evidence="2">Conio</strain>
    </source>
</reference>
<feature type="region of interest" description="Disordered" evidence="1">
    <location>
        <begin position="1"/>
        <end position="22"/>
    </location>
</feature>
<feature type="compositionally biased region" description="Low complexity" evidence="1">
    <location>
        <begin position="111"/>
        <end position="125"/>
    </location>
</feature>
<dbReference type="Proteomes" id="UP000756921">
    <property type="component" value="Unassembled WGS sequence"/>
</dbReference>
<proteinExistence type="predicted"/>
<organism evidence="2 3">
    <name type="scientific">Paraphaeosphaeria minitans</name>
    <dbReference type="NCBI Taxonomy" id="565426"/>
    <lineage>
        <taxon>Eukaryota</taxon>
        <taxon>Fungi</taxon>
        <taxon>Dikarya</taxon>
        <taxon>Ascomycota</taxon>
        <taxon>Pezizomycotina</taxon>
        <taxon>Dothideomycetes</taxon>
        <taxon>Pleosporomycetidae</taxon>
        <taxon>Pleosporales</taxon>
        <taxon>Massarineae</taxon>
        <taxon>Didymosphaeriaceae</taxon>
        <taxon>Paraphaeosphaeria</taxon>
    </lineage>
</organism>
<dbReference type="EMBL" id="WJXW01000008">
    <property type="protein sequence ID" value="KAF9734067.1"/>
    <property type="molecule type" value="Genomic_DNA"/>
</dbReference>